<sequence length="870" mass="94068">MSESFEPQEAGTPPSREGWMYKMTVASDVVVKRRVHLHPEGMFYTFHDFVNAPHAKKSWFLSPRCSLTPSSEARVSEPRKMKVRPQGAWTLSTKFLTHQAEPIDVYGFRISWPKRWAAKGYTSIDIGCDDVNDARDWYRAFATVIMELRGQAGEEGVTLDDVGKSISEFSRSMGGGPTPDKSVVSETMGQQANKRVPSAVREHVDEDKDPFGDIASSADGHVEDADDAEDVQPQLAQHENHRRWRSVTERWVPYRQMQGVAIYRLDGNSIKVENKAEAKLGNLGGEYMVSSIVRGPPQQVCDALMTGSSHTTILGPASSVEVLETTVGEDSQTKEVLRLVLEAQGWAGYLCAPREMLVERMLKEEDGMYIILFASVDNVVVPAGNAKEIRSTNSLYSKAVRGWVRGAYVVAPMLGYSLATSPEAMVTCIMKVDLGGGCGEKSLLHPLSSAAGLVDAFLAHMLGAVILVRDEVEHSRFVLAWQDLLMPEQEEEELLEPLSPLYFSEEGDAVGAAAGGSAEAGDGGGVSPGPMARSGTTSSRPATELRMQSKLSVRVRPGSSRMLGVGGLEGASSGGSSSARGGAASGRMSSMHLEDAVEEGAEIDFDRLRQMSTLPPSFWTELHAPGAPAVFDVRGGTYLKDRRKVNAGLSAFTLSSVDFFKLPHGKVEHVARFLPTVRQSGAPFAIVVNLIIPGNPLLNLVLTFVVDKHPRLLGTPPPNPLEDDQGWKPFDLVLHRFINGSDAERSKMFKLIPRIADGSFLIRSAVGTKPVIIGKALPVVYTVTDSYIECDIDVSANSTAAYATGMVRGATKSLTIDLGFVLEGASPFELPESLIGALRLLHLDCTQVPELDVSKEELPVGPPPPAAGGV</sequence>
<dbReference type="EMBL" id="HBEC01035082">
    <property type="protein sequence ID" value="CAD8301918.1"/>
    <property type="molecule type" value="Transcribed_RNA"/>
</dbReference>
<dbReference type="AlphaFoldDB" id="A0A7R9VQ40"/>
<dbReference type="PANTHER" id="PTHR12136:SF41">
    <property type="entry name" value="PLECKSTRIN HOMOLOGY (PH) AND LIPID-BINDING START DOMAINS-CONTAINING PROTEIN"/>
    <property type="match status" value="1"/>
</dbReference>
<feature type="domain" description="PH" evidence="2">
    <location>
        <begin position="14"/>
        <end position="148"/>
    </location>
</feature>
<accession>A0A7R9VQ40</accession>
<feature type="compositionally biased region" description="Low complexity" evidence="1">
    <location>
        <begin position="574"/>
        <end position="591"/>
    </location>
</feature>
<organism evidence="3">
    <name type="scientific">Chlamydomonas euryale</name>
    <dbReference type="NCBI Taxonomy" id="1486919"/>
    <lineage>
        <taxon>Eukaryota</taxon>
        <taxon>Viridiplantae</taxon>
        <taxon>Chlorophyta</taxon>
        <taxon>core chlorophytes</taxon>
        <taxon>Chlorophyceae</taxon>
        <taxon>CS clade</taxon>
        <taxon>Chlamydomonadales</taxon>
        <taxon>Chlamydomonadaceae</taxon>
        <taxon>Chlamydomonas</taxon>
    </lineage>
</organism>
<proteinExistence type="predicted"/>
<dbReference type="InterPro" id="IPR023393">
    <property type="entry name" value="START-like_dom_sf"/>
</dbReference>
<feature type="compositionally biased region" description="Polar residues" evidence="1">
    <location>
        <begin position="184"/>
        <end position="193"/>
    </location>
</feature>
<reference evidence="3" key="1">
    <citation type="submission" date="2021-01" db="EMBL/GenBank/DDBJ databases">
        <authorList>
            <person name="Corre E."/>
            <person name="Pelletier E."/>
            <person name="Niang G."/>
            <person name="Scheremetjew M."/>
            <person name="Finn R."/>
            <person name="Kale V."/>
            <person name="Holt S."/>
            <person name="Cochrane G."/>
            <person name="Meng A."/>
            <person name="Brown T."/>
            <person name="Cohen L."/>
        </authorList>
    </citation>
    <scope>NUCLEOTIDE SEQUENCE</scope>
    <source>
        <strain evidence="3">CCMP219</strain>
    </source>
</reference>
<evidence type="ECO:0000313" key="3">
    <source>
        <dbReference type="EMBL" id="CAD8301918.1"/>
    </source>
</evidence>
<gene>
    <name evidence="3" type="ORF">CEUR00632_LOCUS16307</name>
</gene>
<dbReference type="InterPro" id="IPR045096">
    <property type="entry name" value="EDR2-like"/>
</dbReference>
<evidence type="ECO:0000259" key="2">
    <source>
        <dbReference type="SMART" id="SM00233"/>
    </source>
</evidence>
<dbReference type="PANTHER" id="PTHR12136">
    <property type="entry name" value="ENHANCED DISEASE RESISTANCE-RELATED"/>
    <property type="match status" value="1"/>
</dbReference>
<feature type="region of interest" description="Disordered" evidence="1">
    <location>
        <begin position="213"/>
        <end position="241"/>
    </location>
</feature>
<dbReference type="SUPFAM" id="SSF55961">
    <property type="entry name" value="Bet v1-like"/>
    <property type="match status" value="1"/>
</dbReference>
<dbReference type="InterPro" id="IPR001849">
    <property type="entry name" value="PH_domain"/>
</dbReference>
<dbReference type="InterPro" id="IPR009769">
    <property type="entry name" value="EDR2_C"/>
</dbReference>
<dbReference type="Gene3D" id="3.30.530.20">
    <property type="match status" value="1"/>
</dbReference>
<protein>
    <recommendedName>
        <fullName evidence="2">PH domain-containing protein</fullName>
    </recommendedName>
</protein>
<evidence type="ECO:0000256" key="1">
    <source>
        <dbReference type="SAM" id="MobiDB-lite"/>
    </source>
</evidence>
<name>A0A7R9VQ40_9CHLO</name>
<dbReference type="SMART" id="SM00233">
    <property type="entry name" value="PH"/>
    <property type="match status" value="1"/>
</dbReference>
<feature type="region of interest" description="Disordered" evidence="1">
    <location>
        <begin position="513"/>
        <end position="591"/>
    </location>
</feature>
<feature type="compositionally biased region" description="Gly residues" evidence="1">
    <location>
        <begin position="564"/>
        <end position="573"/>
    </location>
</feature>
<dbReference type="Pfam" id="PF07059">
    <property type="entry name" value="EDR2_C"/>
    <property type="match status" value="1"/>
</dbReference>
<feature type="region of interest" description="Disordered" evidence="1">
    <location>
        <begin position="169"/>
        <end position="198"/>
    </location>
</feature>